<dbReference type="SUPFAM" id="SSF53686">
    <property type="entry name" value="Tryptophan synthase beta subunit-like PLP-dependent enzymes"/>
    <property type="match status" value="1"/>
</dbReference>
<accession>A0A4Q9KLW8</accession>
<evidence type="ECO:0000313" key="5">
    <source>
        <dbReference type="Proteomes" id="UP000291933"/>
    </source>
</evidence>
<dbReference type="GO" id="GO:0008838">
    <property type="term" value="F:diaminopropionate ammonia-lyase activity"/>
    <property type="evidence" value="ECO:0007669"/>
    <property type="project" value="UniProtKB-EC"/>
</dbReference>
<sequence length="375" mass="40195">MGTARLVLNPYVDRDHVKAPVFTSASFHKSIPGFVPTPLREAEEAAKILGVRSVWVKDESTRLGMPAFKILGASWATYRALMKHLGLPEHKKPTMAKLKKAVAESGRELALVAATDGNHGRAVARMARDMGLPCTIFVPQGTVKSRIKAIARNGCEVIVADGNYDEAIERAAALADDTTVVIQDTSWEGYTEVPDWIIDGYQTMMKEVIDLIDEELTPEPSVVVAQMGVGAFSAAVAAAFAHRPARLLVGAEPTVADCLTTSIENGGQLTVIDETPYTSMAGLNCGTPSDLAWMTNRSAFNAFATVEDADAEEATRVLHEDWIESGESGAAGLAALLRWGKDLGLRADDDVLVFVTEGVTDPINFARIIGPESAD</sequence>
<keyword evidence="4" id="KW-0456">Lyase</keyword>
<dbReference type="RefSeq" id="WP_131171481.1">
    <property type="nucleotide sequence ID" value="NZ_FXTL01000004.1"/>
</dbReference>
<proteinExistence type="predicted"/>
<dbReference type="PANTHER" id="PTHR42937">
    <property type="match status" value="1"/>
</dbReference>
<dbReference type="Proteomes" id="UP000291933">
    <property type="component" value="Unassembled WGS sequence"/>
</dbReference>
<evidence type="ECO:0000256" key="2">
    <source>
        <dbReference type="ARBA" id="ARBA00022898"/>
    </source>
</evidence>
<name>A0A4Q9KLW8_PROTD</name>
<dbReference type="InterPro" id="IPR036052">
    <property type="entry name" value="TrpB-like_PALP_sf"/>
</dbReference>
<dbReference type="AlphaFoldDB" id="A0A4Q9KLW8"/>
<dbReference type="EMBL" id="SDMR01000004">
    <property type="protein sequence ID" value="TBT95488.1"/>
    <property type="molecule type" value="Genomic_DNA"/>
</dbReference>
<dbReference type="NCBIfam" id="NF006058">
    <property type="entry name" value="PRK08206.1"/>
    <property type="match status" value="1"/>
</dbReference>
<evidence type="ECO:0000256" key="1">
    <source>
        <dbReference type="ARBA" id="ARBA00001933"/>
    </source>
</evidence>
<dbReference type="GO" id="GO:1901605">
    <property type="term" value="P:alpha-amino acid metabolic process"/>
    <property type="evidence" value="ECO:0007669"/>
    <property type="project" value="UniProtKB-ARBA"/>
</dbReference>
<protein>
    <submittedName>
        <fullName evidence="4">Diaminopropionate ammonia-lyase</fullName>
        <ecNumber evidence="4">4.3.1.15</ecNumber>
    </submittedName>
</protein>
<dbReference type="EC" id="4.3.1.15" evidence="4"/>
<keyword evidence="5" id="KW-1185">Reference proteome</keyword>
<dbReference type="PANTHER" id="PTHR42937:SF1">
    <property type="entry name" value="DIAMINOPROPIONATE AMMONIA-LYASE"/>
    <property type="match status" value="1"/>
</dbReference>
<feature type="domain" description="Tryptophan synthase beta chain-like PALP" evidence="3">
    <location>
        <begin position="34"/>
        <end position="356"/>
    </location>
</feature>
<dbReference type="Pfam" id="PF00291">
    <property type="entry name" value="PALP"/>
    <property type="match status" value="1"/>
</dbReference>
<evidence type="ECO:0000313" key="4">
    <source>
        <dbReference type="EMBL" id="TBT95488.1"/>
    </source>
</evidence>
<dbReference type="Gene3D" id="3.40.50.1100">
    <property type="match status" value="2"/>
</dbReference>
<evidence type="ECO:0000259" key="3">
    <source>
        <dbReference type="Pfam" id="PF00291"/>
    </source>
</evidence>
<dbReference type="OrthoDB" id="34584at2"/>
<gene>
    <name evidence="4" type="ORF">ET996_05175</name>
</gene>
<comment type="caution">
    <text evidence="4">The sequence shown here is derived from an EMBL/GenBank/DDBJ whole genome shotgun (WGS) entry which is preliminary data.</text>
</comment>
<keyword evidence="2" id="KW-0663">Pyridoxal phosphate</keyword>
<organism evidence="4 5">
    <name type="scientific">Propioniciclava tarda</name>
    <dbReference type="NCBI Taxonomy" id="433330"/>
    <lineage>
        <taxon>Bacteria</taxon>
        <taxon>Bacillati</taxon>
        <taxon>Actinomycetota</taxon>
        <taxon>Actinomycetes</taxon>
        <taxon>Propionibacteriales</taxon>
        <taxon>Propionibacteriaceae</taxon>
        <taxon>Propioniciclava</taxon>
    </lineage>
</organism>
<dbReference type="InterPro" id="IPR001926">
    <property type="entry name" value="TrpB-like_PALP"/>
</dbReference>
<comment type="cofactor">
    <cofactor evidence="1">
        <name>pyridoxal 5'-phosphate</name>
        <dbReference type="ChEBI" id="CHEBI:597326"/>
    </cofactor>
</comment>
<reference evidence="4 5" key="1">
    <citation type="submission" date="2019-01" db="EMBL/GenBank/DDBJ databases">
        <title>Lactibacter flavus gen. nov., sp. nov., a novel bacterium of the family Propionibacteriaceae isolated from raw milk and dairy products.</title>
        <authorList>
            <person name="Huptas C."/>
            <person name="Wenning M."/>
            <person name="Breitenwieser F."/>
            <person name="Doll E."/>
            <person name="Von Neubeck M."/>
            <person name="Busse H.-J."/>
            <person name="Scherer S."/>
        </authorList>
    </citation>
    <scope>NUCLEOTIDE SEQUENCE [LARGE SCALE GENOMIC DNA]</scope>
    <source>
        <strain evidence="4 5">DSM 22130</strain>
    </source>
</reference>